<keyword evidence="2" id="KW-1185">Reference proteome</keyword>
<dbReference type="InterPro" id="IPR014937">
    <property type="entry name" value="DUF1810"/>
</dbReference>
<dbReference type="KEGG" id="sari:H5J25_18385"/>
<organism evidence="1 2">
    <name type="scientific">Sphingomonas aliaeris</name>
    <dbReference type="NCBI Taxonomy" id="2759526"/>
    <lineage>
        <taxon>Bacteria</taxon>
        <taxon>Pseudomonadati</taxon>
        <taxon>Pseudomonadota</taxon>
        <taxon>Alphaproteobacteria</taxon>
        <taxon>Sphingomonadales</taxon>
        <taxon>Sphingomonadaceae</taxon>
        <taxon>Sphingomonas</taxon>
    </lineage>
</organism>
<protein>
    <submittedName>
        <fullName evidence="1">DUF1810 domain-containing protein</fullName>
    </submittedName>
</protein>
<dbReference type="Proteomes" id="UP000595894">
    <property type="component" value="Chromosome"/>
</dbReference>
<dbReference type="PIRSF" id="PIRSF008546">
    <property type="entry name" value="UCP008546"/>
    <property type="match status" value="1"/>
</dbReference>
<evidence type="ECO:0000313" key="2">
    <source>
        <dbReference type="Proteomes" id="UP000595894"/>
    </source>
</evidence>
<sequence length="147" mass="15652">MSGLERFVTAQDGVHAEALEELCEGRKRSHWMWFVFPQIAGLGISPTAQHYAIRDVAEAQAYLAHPVLGPRLIESVEAILGWAGRRSAVAILGDTDAMKLRSCCTLFEVAGFEAAGSDLGAGSPVFAACLDGFFDGRRDAATIGLLG</sequence>
<dbReference type="Gene3D" id="1.25.40.380">
    <property type="entry name" value="Protein of unknown function DUF1810"/>
    <property type="match status" value="1"/>
</dbReference>
<dbReference type="SUPFAM" id="SSF140736">
    <property type="entry name" value="Rv1873-like"/>
    <property type="match status" value="1"/>
</dbReference>
<reference evidence="2" key="1">
    <citation type="submission" date="2020-09" db="EMBL/GenBank/DDBJ databases">
        <title>Sphingomonas sp., a new species isolated from pork steak.</title>
        <authorList>
            <person name="Heidler von Heilborn D."/>
        </authorList>
    </citation>
    <scope>NUCLEOTIDE SEQUENCE [LARGE SCALE GENOMIC DNA]</scope>
</reference>
<dbReference type="InterPro" id="IPR036287">
    <property type="entry name" value="Rv1873-like_sf"/>
</dbReference>
<dbReference type="EMBL" id="CP061035">
    <property type="protein sequence ID" value="QQV77248.1"/>
    <property type="molecule type" value="Genomic_DNA"/>
</dbReference>
<dbReference type="AlphaFoldDB" id="A0A974S449"/>
<evidence type="ECO:0000313" key="1">
    <source>
        <dbReference type="EMBL" id="QQV77248.1"/>
    </source>
</evidence>
<dbReference type="Pfam" id="PF08837">
    <property type="entry name" value="DUF1810"/>
    <property type="match status" value="1"/>
</dbReference>
<proteinExistence type="predicted"/>
<accession>A0A974S449</accession>
<gene>
    <name evidence="1" type="ORF">H5J25_18385</name>
</gene>
<name>A0A974S449_9SPHN</name>
<dbReference type="RefSeq" id="WP_202093577.1">
    <property type="nucleotide sequence ID" value="NZ_CP061035.1"/>
</dbReference>